<evidence type="ECO:0000256" key="1">
    <source>
        <dbReference type="ARBA" id="ARBA00023002"/>
    </source>
</evidence>
<evidence type="ECO:0000313" key="3">
    <source>
        <dbReference type="EMBL" id="UWX65279.1"/>
    </source>
</evidence>
<dbReference type="Proteomes" id="UP001060261">
    <property type="component" value="Chromosome"/>
</dbReference>
<dbReference type="SUPFAM" id="SSF51430">
    <property type="entry name" value="NAD(P)-linked oxidoreductase"/>
    <property type="match status" value="1"/>
</dbReference>
<dbReference type="InterPro" id="IPR023210">
    <property type="entry name" value="NADP_OxRdtase_dom"/>
</dbReference>
<feature type="domain" description="NADP-dependent oxidoreductase" evidence="2">
    <location>
        <begin position="16"/>
        <end position="307"/>
    </location>
</feature>
<sequence>MEQRTLGKNGPKVSAVGLGCNNFGARLDQTATNTVVRAALSQGITLFDTADVYGNRGGSEEMLGRALGKERGAIILASKFGHDMGEAGKGAAPAYIRRALAASLKRLGTDYLDLYQLHTPDSETPLADTLGTLDELVREGVVRAVGCSNLSAAQVQEAARLTREKGQTPFICAQDEYSLLVRDIEAELIPVLSDLDMGLLPYFPLASGLLSGKYQPGQIPEGTRFASSQGAQDRYMTPQNWDRVAALRSFAEQKGHNLLELAFSWLAAQPVVSSVIAGATRPEQIEQNVAAASWQLSAEDLSEIDRITGKQTEATV</sequence>
<name>A0ABY5YJI3_9DEIO</name>
<organism evidence="3 4">
    <name type="scientific">Deinococcus rubellus</name>
    <dbReference type="NCBI Taxonomy" id="1889240"/>
    <lineage>
        <taxon>Bacteria</taxon>
        <taxon>Thermotogati</taxon>
        <taxon>Deinococcota</taxon>
        <taxon>Deinococci</taxon>
        <taxon>Deinococcales</taxon>
        <taxon>Deinococcaceae</taxon>
        <taxon>Deinococcus</taxon>
    </lineage>
</organism>
<proteinExistence type="predicted"/>
<keyword evidence="4" id="KW-1185">Reference proteome</keyword>
<dbReference type="PRINTS" id="PR00069">
    <property type="entry name" value="ALDKETRDTASE"/>
</dbReference>
<dbReference type="PANTHER" id="PTHR43364:SF4">
    <property type="entry name" value="NAD(P)-LINKED OXIDOREDUCTASE SUPERFAMILY PROTEIN"/>
    <property type="match status" value="1"/>
</dbReference>
<keyword evidence="1" id="KW-0560">Oxidoreductase</keyword>
<dbReference type="InterPro" id="IPR020471">
    <property type="entry name" value="AKR"/>
</dbReference>
<dbReference type="Pfam" id="PF00248">
    <property type="entry name" value="Aldo_ket_red"/>
    <property type="match status" value="1"/>
</dbReference>
<dbReference type="InterPro" id="IPR050523">
    <property type="entry name" value="AKR_Detox_Biosynth"/>
</dbReference>
<dbReference type="Gene3D" id="3.20.20.100">
    <property type="entry name" value="NADP-dependent oxidoreductase domain"/>
    <property type="match status" value="1"/>
</dbReference>
<gene>
    <name evidence="3" type="ORF">N0D28_06390</name>
</gene>
<reference evidence="3" key="1">
    <citation type="submission" date="2022-09" db="EMBL/GenBank/DDBJ databases">
        <title>genome sequence of Deinococcus rubellus.</title>
        <authorList>
            <person name="Srinivasan S."/>
        </authorList>
    </citation>
    <scope>NUCLEOTIDE SEQUENCE</scope>
    <source>
        <strain evidence="3">Ant6</strain>
    </source>
</reference>
<accession>A0ABY5YJI3</accession>
<dbReference type="PANTHER" id="PTHR43364">
    <property type="entry name" value="NADH-SPECIFIC METHYLGLYOXAL REDUCTASE-RELATED"/>
    <property type="match status" value="1"/>
</dbReference>
<dbReference type="EMBL" id="CP104213">
    <property type="protein sequence ID" value="UWX65279.1"/>
    <property type="molecule type" value="Genomic_DNA"/>
</dbReference>
<dbReference type="RefSeq" id="WP_260561535.1">
    <property type="nucleotide sequence ID" value="NZ_BAABEC010000164.1"/>
</dbReference>
<evidence type="ECO:0000313" key="4">
    <source>
        <dbReference type="Proteomes" id="UP001060261"/>
    </source>
</evidence>
<protein>
    <submittedName>
        <fullName evidence="3">Aldo/keto reductase</fullName>
    </submittedName>
</protein>
<dbReference type="InterPro" id="IPR036812">
    <property type="entry name" value="NAD(P)_OxRdtase_dom_sf"/>
</dbReference>
<evidence type="ECO:0000259" key="2">
    <source>
        <dbReference type="Pfam" id="PF00248"/>
    </source>
</evidence>